<gene>
    <name evidence="2" type="ORF">PLXY2_LOCUS12939</name>
</gene>
<organism evidence="2 3">
    <name type="scientific">Plutella xylostella</name>
    <name type="common">Diamondback moth</name>
    <name type="synonym">Plutella maculipennis</name>
    <dbReference type="NCBI Taxonomy" id="51655"/>
    <lineage>
        <taxon>Eukaryota</taxon>
        <taxon>Metazoa</taxon>
        <taxon>Ecdysozoa</taxon>
        <taxon>Arthropoda</taxon>
        <taxon>Hexapoda</taxon>
        <taxon>Insecta</taxon>
        <taxon>Pterygota</taxon>
        <taxon>Neoptera</taxon>
        <taxon>Endopterygota</taxon>
        <taxon>Lepidoptera</taxon>
        <taxon>Glossata</taxon>
        <taxon>Ditrysia</taxon>
        <taxon>Yponomeutoidea</taxon>
        <taxon>Plutellidae</taxon>
        <taxon>Plutella</taxon>
    </lineage>
</organism>
<sequence length="1005" mass="112671">MMQQPVPQDQAMSNQQQQQLAQQQMVLCPVRVVYETQILMPPGEQMTPNQTYFVNPQNQPPWVNQSAMYPQNQVVYVQQAPANNIQPSAQPTMDQTQIQYIQQAYPTMQQIVANQNMLAQNMQDRQMMRPVQYANMNLMGVNQYGQVINMQQMANIGHNMSNIIQSPSMNQNIQIIQNPPNQNSPKPPDIQQNVNFIRHSFQQTEQGMVRPNMPQQTMMIRSAQPTGNQIQIQQTGNQMKQNPSMQPNITINPVQLQSTGNQNIQQRQNVGAQSNKPTSYVQTQTSIGTNSNQKHNISLQPHMTGGSMQIIPSSNQNIQQRQNTNVQLQSAQTNQIQLQPNQVQNVQQKTNMPVSANNSNQNQFYQQKQIYSQTPIVNNQGQMTITQFTQQAQSHSQANRMGVQNNVTQTYSPISNQNMNQQTMTQRQNVTSTNTQTVQKMTQQQPRTMVRPPQPMEVSNVYNFIPSTSNVINQTRPHSNGKVGIPQQNNQNSYSAKPTMPQNIVPQIRPRPVPNHAPPMKVPPSHQQVRNIPQLRPMGTSPSLMQIHNMASSPNINTVTPRMMSNSQSNASKTVTTASVSTETVKVKMNPETAENRKRKSESPDEFRNKVSVNAASQVTFNKSAENVKQNEVKKTVTDVGINTLPGSSKNSNQLAKPQTFAQASGSQPTQSRTDTSTTDIDMKTVVSNEKVSPDKLVRNTVFSQARTRKISNSSNENKNMDTLATKEIVASETKGPMKASADMKMEVVESETVKKEEISEQKNENTMASLEHSPVKTETNIKTEVSSMKGDKFEPNAKVESKTEVATEKSDEEKIQRITDFIGKEIELSHGNIRKRDGNEGNYILTHVLDGIVIQESNIAFPIRLPLKEKILPNTPVVKPDVAKTEVKEEDDVKTESKSNENNILTISQLNLENSKKEPVTTETEEKTEEDDNPLKNSTPETIKTWTAEELATLLTKRGWHETAHILQENEIDGEALFLVSNAQLLDIGVNESHALALSSLVKK</sequence>
<feature type="region of interest" description="Disordered" evidence="1">
    <location>
        <begin position="564"/>
        <end position="610"/>
    </location>
</feature>
<dbReference type="Proteomes" id="UP000653454">
    <property type="component" value="Unassembled WGS sequence"/>
</dbReference>
<feature type="compositionally biased region" description="Polar residues" evidence="1">
    <location>
        <begin position="645"/>
        <end position="682"/>
    </location>
</feature>
<dbReference type="EMBL" id="CAJHNJ030000083">
    <property type="protein sequence ID" value="CAG9134679.1"/>
    <property type="molecule type" value="Genomic_DNA"/>
</dbReference>
<feature type="compositionally biased region" description="Basic and acidic residues" evidence="1">
    <location>
        <begin position="753"/>
        <end position="764"/>
    </location>
</feature>
<feature type="compositionally biased region" description="Polar residues" evidence="1">
    <location>
        <begin position="901"/>
        <end position="914"/>
    </location>
</feature>
<name>A0A8S4G361_PLUXY</name>
<proteinExistence type="predicted"/>
<evidence type="ECO:0000256" key="1">
    <source>
        <dbReference type="SAM" id="MobiDB-lite"/>
    </source>
</evidence>
<dbReference type="AlphaFoldDB" id="A0A8S4G361"/>
<protein>
    <submittedName>
        <fullName evidence="2">(diamondback moth) hypothetical protein</fullName>
    </submittedName>
</protein>
<feature type="compositionally biased region" description="Low complexity" evidence="1">
    <location>
        <begin position="571"/>
        <end position="588"/>
    </location>
</feature>
<keyword evidence="3" id="KW-1185">Reference proteome</keyword>
<reference evidence="2" key="1">
    <citation type="submission" date="2020-11" db="EMBL/GenBank/DDBJ databases">
        <authorList>
            <person name="Whiteford S."/>
        </authorList>
    </citation>
    <scope>NUCLEOTIDE SEQUENCE</scope>
</reference>
<dbReference type="SUPFAM" id="SSF47769">
    <property type="entry name" value="SAM/Pointed domain"/>
    <property type="match status" value="1"/>
</dbReference>
<evidence type="ECO:0000313" key="3">
    <source>
        <dbReference type="Proteomes" id="UP000653454"/>
    </source>
</evidence>
<feature type="region of interest" description="Disordered" evidence="1">
    <location>
        <begin position="643"/>
        <end position="682"/>
    </location>
</feature>
<feature type="region of interest" description="Disordered" evidence="1">
    <location>
        <begin position="753"/>
        <end position="775"/>
    </location>
</feature>
<dbReference type="Gene3D" id="1.10.150.50">
    <property type="entry name" value="Transcription Factor, Ets-1"/>
    <property type="match status" value="1"/>
</dbReference>
<dbReference type="InterPro" id="IPR013761">
    <property type="entry name" value="SAM/pointed_sf"/>
</dbReference>
<comment type="caution">
    <text evidence="2">The sequence shown here is derived from an EMBL/GenBank/DDBJ whole genome shotgun (WGS) entry which is preliminary data.</text>
</comment>
<feature type="region of interest" description="Disordered" evidence="1">
    <location>
        <begin position="889"/>
        <end position="941"/>
    </location>
</feature>
<accession>A0A8S4G361</accession>
<evidence type="ECO:0000313" key="2">
    <source>
        <dbReference type="EMBL" id="CAG9134679.1"/>
    </source>
</evidence>